<reference evidence="3" key="1">
    <citation type="journal article" date="2019" name="Int. J. Syst. Evol. Microbiol.">
        <title>The Global Catalogue of Microorganisms (GCM) 10K type strain sequencing project: providing services to taxonomists for standard genome sequencing and annotation.</title>
        <authorList>
            <consortium name="The Broad Institute Genomics Platform"/>
            <consortium name="The Broad Institute Genome Sequencing Center for Infectious Disease"/>
            <person name="Wu L."/>
            <person name="Ma J."/>
        </authorList>
    </citation>
    <scope>NUCLEOTIDE SEQUENCE [LARGE SCALE GENOMIC DNA]</scope>
    <source>
        <strain evidence="3">JCM 17919</strain>
    </source>
</reference>
<dbReference type="Gene3D" id="2.40.160.200">
    <property type="entry name" value="LURP1-related"/>
    <property type="match status" value="1"/>
</dbReference>
<organism evidence="2 3">
    <name type="scientific">Flaviaesturariibacter amylovorans</name>
    <dbReference type="NCBI Taxonomy" id="1084520"/>
    <lineage>
        <taxon>Bacteria</taxon>
        <taxon>Pseudomonadati</taxon>
        <taxon>Bacteroidota</taxon>
        <taxon>Chitinophagia</taxon>
        <taxon>Chitinophagales</taxon>
        <taxon>Chitinophagaceae</taxon>
        <taxon>Flaviaestuariibacter</taxon>
    </lineage>
</organism>
<dbReference type="Pfam" id="PF04525">
    <property type="entry name" value="LOR"/>
    <property type="match status" value="1"/>
</dbReference>
<gene>
    <name evidence="2" type="ORF">GCM10023184_40160</name>
</gene>
<dbReference type="InterPro" id="IPR025659">
    <property type="entry name" value="Tubby-like_C"/>
</dbReference>
<evidence type="ECO:0008006" key="4">
    <source>
        <dbReference type="Google" id="ProtNLM"/>
    </source>
</evidence>
<protein>
    <recommendedName>
        <fullName evidence="4">Scramblase</fullName>
    </recommendedName>
</protein>
<dbReference type="Proteomes" id="UP001501725">
    <property type="component" value="Unassembled WGS sequence"/>
</dbReference>
<dbReference type="SUPFAM" id="SSF54518">
    <property type="entry name" value="Tubby C-terminal domain-like"/>
    <property type="match status" value="1"/>
</dbReference>
<sequence>MVAEARTEHVQRPEPFFGRSEFYVEERRGSVKRHNEFAIYDGTGSRIGVLLQPVSVAMHFWRIFLRSSLLPFRFVIQDGQGRRIASIRRGWTLLVSRTEITDGSDNVIGYLKHKLRSRKPRLKIFNGEGKKIGEIAGTPGAWNMDIIDREYISFGAITQDHRGDASAIKGKDVYRVLLTREALEGLDRQVMLIAAIAIDRLLLENG</sequence>
<dbReference type="EMBL" id="BAABGY010000016">
    <property type="protein sequence ID" value="GAA4341581.1"/>
    <property type="molecule type" value="Genomic_DNA"/>
</dbReference>
<accession>A0ABP8HMY9</accession>
<dbReference type="InterPro" id="IPR007612">
    <property type="entry name" value="LOR"/>
</dbReference>
<name>A0ABP8HMY9_9BACT</name>
<comment type="similarity">
    <text evidence="1">Belongs to the LOR family.</text>
</comment>
<evidence type="ECO:0000313" key="2">
    <source>
        <dbReference type="EMBL" id="GAA4341581.1"/>
    </source>
</evidence>
<comment type="caution">
    <text evidence="2">The sequence shown here is derived from an EMBL/GenBank/DDBJ whole genome shotgun (WGS) entry which is preliminary data.</text>
</comment>
<keyword evidence="3" id="KW-1185">Reference proteome</keyword>
<evidence type="ECO:0000313" key="3">
    <source>
        <dbReference type="Proteomes" id="UP001501725"/>
    </source>
</evidence>
<dbReference type="InterPro" id="IPR038595">
    <property type="entry name" value="LOR_sf"/>
</dbReference>
<dbReference type="RefSeq" id="WP_345257698.1">
    <property type="nucleotide sequence ID" value="NZ_BAABGY010000016.1"/>
</dbReference>
<evidence type="ECO:0000256" key="1">
    <source>
        <dbReference type="ARBA" id="ARBA00005437"/>
    </source>
</evidence>
<proteinExistence type="inferred from homology"/>